<dbReference type="EMBL" id="CAJEWN010001685">
    <property type="protein sequence ID" value="CAD2199364.1"/>
    <property type="molecule type" value="Genomic_DNA"/>
</dbReference>
<feature type="region of interest" description="Disordered" evidence="1">
    <location>
        <begin position="165"/>
        <end position="230"/>
    </location>
</feature>
<dbReference type="Proteomes" id="UP000580250">
    <property type="component" value="Unassembled WGS sequence"/>
</dbReference>
<protein>
    <submittedName>
        <fullName evidence="2">Uncharacterized protein</fullName>
    </submittedName>
</protein>
<proteinExistence type="predicted"/>
<gene>
    <name evidence="2" type="ORF">MENT_LOCUS52744</name>
</gene>
<dbReference type="AlphaFoldDB" id="A0A6V7XJ87"/>
<evidence type="ECO:0000256" key="1">
    <source>
        <dbReference type="SAM" id="MobiDB-lite"/>
    </source>
</evidence>
<comment type="caution">
    <text evidence="2">The sequence shown here is derived from an EMBL/GenBank/DDBJ whole genome shotgun (WGS) entry which is preliminary data.</text>
</comment>
<organism evidence="2 3">
    <name type="scientific">Meloidogyne enterolobii</name>
    <name type="common">Root-knot nematode worm</name>
    <name type="synonym">Meloidogyne mayaguensis</name>
    <dbReference type="NCBI Taxonomy" id="390850"/>
    <lineage>
        <taxon>Eukaryota</taxon>
        <taxon>Metazoa</taxon>
        <taxon>Ecdysozoa</taxon>
        <taxon>Nematoda</taxon>
        <taxon>Chromadorea</taxon>
        <taxon>Rhabditida</taxon>
        <taxon>Tylenchina</taxon>
        <taxon>Tylenchomorpha</taxon>
        <taxon>Tylenchoidea</taxon>
        <taxon>Meloidogynidae</taxon>
        <taxon>Meloidogyninae</taxon>
        <taxon>Meloidogyne</taxon>
    </lineage>
</organism>
<evidence type="ECO:0000313" key="3">
    <source>
        <dbReference type="Proteomes" id="UP000580250"/>
    </source>
</evidence>
<accession>A0A6V7XJ87</accession>
<reference evidence="2 3" key="1">
    <citation type="submission" date="2020-08" db="EMBL/GenBank/DDBJ databases">
        <authorList>
            <person name="Koutsovoulos G."/>
            <person name="Danchin GJ E."/>
        </authorList>
    </citation>
    <scope>NUCLEOTIDE SEQUENCE [LARGE SCALE GENOMIC DNA]</scope>
</reference>
<feature type="region of interest" description="Disordered" evidence="1">
    <location>
        <begin position="115"/>
        <end position="152"/>
    </location>
</feature>
<evidence type="ECO:0000313" key="2">
    <source>
        <dbReference type="EMBL" id="CAD2199364.1"/>
    </source>
</evidence>
<name>A0A6V7XJ87_MELEN</name>
<sequence>MSNSFFVFLPSNVPDYSSNRPNKFRVHLPKPLYFNGNWVCGLHSISYPYSWPSTIGTLDEQWLKIHFTDDLGQKHILRIPIPGASHTNVQKLCDFLNSTLKHQITAIDHVFDPDRTPKDLIVSPPRLEKRIKRNVPSSPPPPPKESQLSSPPRIADVKKELNNGQKVIIPSSPPKTVDKNVQKLDEGNKKIKLTQDQPKQEKYVAQPNNEGKIKTNENVPSQKPLKTDGQKVEIKNEKSQIKSEKKRSRTKIIRKIENDRIKKTIVTPVITTPFFSLGLAEIEEEENNKTNEEEEEFEFSIGNENVLDNNNYSDSSKFLLWRGGIRLSGNLTMLKNIIDSISFEYNIDFARFRLLFNHENIDHISLSPQLGYVLGFENPQNIKNKEVAKYGSDLRGGFSSFAVYANGLTENMIIGNSLSSLLRVVSVSGATPGEYNEKIYDTPIYARVLPREINEIEIELRTLDNGRLVPFAYGTVLIVLIFKKVINF</sequence>
<feature type="compositionally biased region" description="Basic and acidic residues" evidence="1">
    <location>
        <begin position="176"/>
        <end position="189"/>
    </location>
</feature>